<feature type="signal peptide" evidence="1">
    <location>
        <begin position="1"/>
        <end position="25"/>
    </location>
</feature>
<protein>
    <submittedName>
        <fullName evidence="2 3">Uncharacterized protein</fullName>
    </submittedName>
</protein>
<reference evidence="4" key="2">
    <citation type="submission" date="2012-11" db="EMBL/GenBank/DDBJ databases">
        <authorList>
            <person name="Kuo A."/>
            <person name="Curtis B.A."/>
            <person name="Tanifuji G."/>
            <person name="Burki F."/>
            <person name="Gruber A."/>
            <person name="Irimia M."/>
            <person name="Maruyama S."/>
            <person name="Arias M.C."/>
            <person name="Ball S.G."/>
            <person name="Gile G.H."/>
            <person name="Hirakawa Y."/>
            <person name="Hopkins J.F."/>
            <person name="Rensing S.A."/>
            <person name="Schmutz J."/>
            <person name="Symeonidi A."/>
            <person name="Elias M."/>
            <person name="Eveleigh R.J."/>
            <person name="Herman E.K."/>
            <person name="Klute M.J."/>
            <person name="Nakayama T."/>
            <person name="Obornik M."/>
            <person name="Reyes-Prieto A."/>
            <person name="Armbrust E.V."/>
            <person name="Aves S.J."/>
            <person name="Beiko R.G."/>
            <person name="Coutinho P."/>
            <person name="Dacks J.B."/>
            <person name="Durnford D.G."/>
            <person name="Fast N.M."/>
            <person name="Green B.R."/>
            <person name="Grisdale C."/>
            <person name="Hempe F."/>
            <person name="Henrissat B."/>
            <person name="Hoppner M.P."/>
            <person name="Ishida K.-I."/>
            <person name="Kim E."/>
            <person name="Koreny L."/>
            <person name="Kroth P.G."/>
            <person name="Liu Y."/>
            <person name="Malik S.-B."/>
            <person name="Maier U.G."/>
            <person name="McRose D."/>
            <person name="Mock T."/>
            <person name="Neilson J.A."/>
            <person name="Onodera N.T."/>
            <person name="Poole A.M."/>
            <person name="Pritham E.J."/>
            <person name="Richards T.A."/>
            <person name="Rocap G."/>
            <person name="Roy S.W."/>
            <person name="Sarai C."/>
            <person name="Schaack S."/>
            <person name="Shirato S."/>
            <person name="Slamovits C.H."/>
            <person name="Spencer D.F."/>
            <person name="Suzuki S."/>
            <person name="Worden A.Z."/>
            <person name="Zauner S."/>
            <person name="Barry K."/>
            <person name="Bell C."/>
            <person name="Bharti A.K."/>
            <person name="Crow J.A."/>
            <person name="Grimwood J."/>
            <person name="Kramer R."/>
            <person name="Lindquist E."/>
            <person name="Lucas S."/>
            <person name="Salamov A."/>
            <person name="McFadden G.I."/>
            <person name="Lane C.E."/>
            <person name="Keeling P.J."/>
            <person name="Gray M.W."/>
            <person name="Grigoriev I.V."/>
            <person name="Archibald J.M."/>
        </authorList>
    </citation>
    <scope>NUCLEOTIDE SEQUENCE</scope>
    <source>
        <strain evidence="4">CCMP2712</strain>
    </source>
</reference>
<evidence type="ECO:0000256" key="1">
    <source>
        <dbReference type="SAM" id="SignalP"/>
    </source>
</evidence>
<accession>L1IU76</accession>
<keyword evidence="4" id="KW-1185">Reference proteome</keyword>
<sequence length="115" mass="12557">MVPPPLSLPLLRLDLLLLLLPFCLRISFPHACPRHLLIVCCRKLFLSSPSSPLLRLQVCGSSVARAGTLRLRLEEKLAAFDDAASYWEVFRDPKALKRMTELGEMAGASKAGGGG</sequence>
<dbReference type="AlphaFoldDB" id="L1IU76"/>
<dbReference type="EnsemblProtists" id="EKX39791">
    <property type="protein sequence ID" value="EKX39791"/>
    <property type="gene ID" value="GUITHDRAFT_143184"/>
</dbReference>
<dbReference type="Proteomes" id="UP000011087">
    <property type="component" value="Unassembled WGS sequence"/>
</dbReference>
<dbReference type="HOGENOM" id="CLU_2113632_0_0_1"/>
<name>L1IU76_GUITC</name>
<dbReference type="GeneID" id="17296562"/>
<evidence type="ECO:0000313" key="4">
    <source>
        <dbReference type="Proteomes" id="UP000011087"/>
    </source>
</evidence>
<evidence type="ECO:0000313" key="2">
    <source>
        <dbReference type="EMBL" id="EKX39791.1"/>
    </source>
</evidence>
<gene>
    <name evidence="2" type="ORF">GUITHDRAFT_143184</name>
</gene>
<dbReference type="RefSeq" id="XP_005826771.1">
    <property type="nucleotide sequence ID" value="XM_005826714.1"/>
</dbReference>
<dbReference type="EMBL" id="JH993036">
    <property type="protein sequence ID" value="EKX39791.1"/>
    <property type="molecule type" value="Genomic_DNA"/>
</dbReference>
<reference evidence="2 4" key="1">
    <citation type="journal article" date="2012" name="Nature">
        <title>Algal genomes reveal evolutionary mosaicism and the fate of nucleomorphs.</title>
        <authorList>
            <consortium name="DOE Joint Genome Institute"/>
            <person name="Curtis B.A."/>
            <person name="Tanifuji G."/>
            <person name="Burki F."/>
            <person name="Gruber A."/>
            <person name="Irimia M."/>
            <person name="Maruyama S."/>
            <person name="Arias M.C."/>
            <person name="Ball S.G."/>
            <person name="Gile G.H."/>
            <person name="Hirakawa Y."/>
            <person name="Hopkins J.F."/>
            <person name="Kuo A."/>
            <person name="Rensing S.A."/>
            <person name="Schmutz J."/>
            <person name="Symeonidi A."/>
            <person name="Elias M."/>
            <person name="Eveleigh R.J."/>
            <person name="Herman E.K."/>
            <person name="Klute M.J."/>
            <person name="Nakayama T."/>
            <person name="Obornik M."/>
            <person name="Reyes-Prieto A."/>
            <person name="Armbrust E.V."/>
            <person name="Aves S.J."/>
            <person name="Beiko R.G."/>
            <person name="Coutinho P."/>
            <person name="Dacks J.B."/>
            <person name="Durnford D.G."/>
            <person name="Fast N.M."/>
            <person name="Green B.R."/>
            <person name="Grisdale C.J."/>
            <person name="Hempel F."/>
            <person name="Henrissat B."/>
            <person name="Hoppner M.P."/>
            <person name="Ishida K."/>
            <person name="Kim E."/>
            <person name="Koreny L."/>
            <person name="Kroth P.G."/>
            <person name="Liu Y."/>
            <person name="Malik S.B."/>
            <person name="Maier U.G."/>
            <person name="McRose D."/>
            <person name="Mock T."/>
            <person name="Neilson J.A."/>
            <person name="Onodera N.T."/>
            <person name="Poole A.M."/>
            <person name="Pritham E.J."/>
            <person name="Richards T.A."/>
            <person name="Rocap G."/>
            <person name="Roy S.W."/>
            <person name="Sarai C."/>
            <person name="Schaack S."/>
            <person name="Shirato S."/>
            <person name="Slamovits C.H."/>
            <person name="Spencer D.F."/>
            <person name="Suzuki S."/>
            <person name="Worden A.Z."/>
            <person name="Zauner S."/>
            <person name="Barry K."/>
            <person name="Bell C."/>
            <person name="Bharti A.K."/>
            <person name="Crow J.A."/>
            <person name="Grimwood J."/>
            <person name="Kramer R."/>
            <person name="Lindquist E."/>
            <person name="Lucas S."/>
            <person name="Salamov A."/>
            <person name="McFadden G.I."/>
            <person name="Lane C.E."/>
            <person name="Keeling P.J."/>
            <person name="Gray M.W."/>
            <person name="Grigoriev I.V."/>
            <person name="Archibald J.M."/>
        </authorList>
    </citation>
    <scope>NUCLEOTIDE SEQUENCE</scope>
    <source>
        <strain evidence="2 4">CCMP2712</strain>
    </source>
</reference>
<feature type="chain" id="PRO_5008770429" evidence="1">
    <location>
        <begin position="26"/>
        <end position="115"/>
    </location>
</feature>
<dbReference type="KEGG" id="gtt:GUITHDRAFT_143184"/>
<keyword evidence="1" id="KW-0732">Signal</keyword>
<evidence type="ECO:0000313" key="3">
    <source>
        <dbReference type="EnsemblProtists" id="EKX39791"/>
    </source>
</evidence>
<reference evidence="3" key="3">
    <citation type="submission" date="2015-06" db="UniProtKB">
        <authorList>
            <consortium name="EnsemblProtists"/>
        </authorList>
    </citation>
    <scope>IDENTIFICATION</scope>
</reference>
<organism evidence="2">
    <name type="scientific">Guillardia theta (strain CCMP2712)</name>
    <name type="common">Cryptophyte</name>
    <dbReference type="NCBI Taxonomy" id="905079"/>
    <lineage>
        <taxon>Eukaryota</taxon>
        <taxon>Cryptophyceae</taxon>
        <taxon>Pyrenomonadales</taxon>
        <taxon>Geminigeraceae</taxon>
        <taxon>Guillardia</taxon>
    </lineage>
</organism>
<dbReference type="PaxDb" id="55529-EKX39791"/>
<proteinExistence type="predicted"/>